<keyword evidence="1" id="KW-0472">Membrane</keyword>
<dbReference type="EMBL" id="BMOU01000008">
    <property type="protein sequence ID" value="GGO03777.1"/>
    <property type="molecule type" value="Genomic_DNA"/>
</dbReference>
<keyword evidence="1" id="KW-1133">Transmembrane helix</keyword>
<gene>
    <name evidence="2" type="ORF">GCM10009030_39810</name>
</gene>
<reference evidence="2" key="2">
    <citation type="submission" date="2020-09" db="EMBL/GenBank/DDBJ databases">
        <authorList>
            <person name="Sun Q."/>
            <person name="Ohkuma M."/>
        </authorList>
    </citation>
    <scope>NUCLEOTIDE SEQUENCE</scope>
    <source>
        <strain evidence="2">JCM 17820</strain>
    </source>
</reference>
<reference evidence="2" key="1">
    <citation type="journal article" date="2014" name="Int. J. Syst. Evol. Microbiol.">
        <title>Complete genome sequence of Corynebacterium casei LMG S-19264T (=DSM 44701T), isolated from a smear-ripened cheese.</title>
        <authorList>
            <consortium name="US DOE Joint Genome Institute (JGI-PGF)"/>
            <person name="Walter F."/>
            <person name="Albersmeier A."/>
            <person name="Kalinowski J."/>
            <person name="Ruckert C."/>
        </authorList>
    </citation>
    <scope>NUCLEOTIDE SEQUENCE</scope>
    <source>
        <strain evidence="2">JCM 17820</strain>
    </source>
</reference>
<evidence type="ECO:0000313" key="2">
    <source>
        <dbReference type="EMBL" id="GGO03777.1"/>
    </source>
</evidence>
<proteinExistence type="predicted"/>
<feature type="transmembrane region" description="Helical" evidence="1">
    <location>
        <begin position="6"/>
        <end position="25"/>
    </location>
</feature>
<sequence length="57" mass="6074">MIAATLATWAGIAMFAFALGVMAASHYNETEMRWKPIAAIAGGVFLWTLSVALEMVA</sequence>
<feature type="transmembrane region" description="Helical" evidence="1">
    <location>
        <begin position="37"/>
        <end position="56"/>
    </location>
</feature>
<dbReference type="Proteomes" id="UP000605784">
    <property type="component" value="Unassembled WGS sequence"/>
</dbReference>
<keyword evidence="3" id="KW-1185">Reference proteome</keyword>
<keyword evidence="1" id="KW-0812">Transmembrane</keyword>
<evidence type="ECO:0000256" key="1">
    <source>
        <dbReference type="SAM" id="Phobius"/>
    </source>
</evidence>
<dbReference type="AlphaFoldDB" id="A0A830GRY3"/>
<dbReference type="RefSeq" id="WP_189002109.1">
    <property type="nucleotide sequence ID" value="NZ_BMOU01000008.1"/>
</dbReference>
<protein>
    <submittedName>
        <fullName evidence="2">Uncharacterized protein</fullName>
    </submittedName>
</protein>
<accession>A0A830GRY3</accession>
<comment type="caution">
    <text evidence="2">The sequence shown here is derived from an EMBL/GenBank/DDBJ whole genome shotgun (WGS) entry which is preliminary data.</text>
</comment>
<name>A0A830GRY3_9EURY</name>
<organism evidence="2 3">
    <name type="scientific">Haloarcula pellucida</name>
    <dbReference type="NCBI Taxonomy" id="1427151"/>
    <lineage>
        <taxon>Archaea</taxon>
        <taxon>Methanobacteriati</taxon>
        <taxon>Methanobacteriota</taxon>
        <taxon>Stenosarchaea group</taxon>
        <taxon>Halobacteria</taxon>
        <taxon>Halobacteriales</taxon>
        <taxon>Haloarculaceae</taxon>
        <taxon>Haloarcula</taxon>
    </lineage>
</organism>
<evidence type="ECO:0000313" key="3">
    <source>
        <dbReference type="Proteomes" id="UP000605784"/>
    </source>
</evidence>